<evidence type="ECO:0000256" key="2">
    <source>
        <dbReference type="ARBA" id="ARBA00006677"/>
    </source>
</evidence>
<gene>
    <name evidence="8" type="ORF">DFH07DRAFT_728777</name>
</gene>
<protein>
    <recommendedName>
        <fullName evidence="3 6">DNA replication complex GINS protein PSF1</fullName>
    </recommendedName>
</protein>
<organism evidence="8 9">
    <name type="scientific">Mycena maculata</name>
    <dbReference type="NCBI Taxonomy" id="230809"/>
    <lineage>
        <taxon>Eukaryota</taxon>
        <taxon>Fungi</taxon>
        <taxon>Dikarya</taxon>
        <taxon>Basidiomycota</taxon>
        <taxon>Agaricomycotina</taxon>
        <taxon>Agaricomycetes</taxon>
        <taxon>Agaricomycetidae</taxon>
        <taxon>Agaricales</taxon>
        <taxon>Marasmiineae</taxon>
        <taxon>Mycenaceae</taxon>
        <taxon>Mycena</taxon>
    </lineage>
</organism>
<sequence>MSFDNLYGELANRLVLQSKQSMNLAQLLPYDGPLVQLVIQEQNELDRKLQEMERSGVNMGDEGWPALVILAHVMQQNKRCLLAYHAQRLGLISTAYWDAGGAAAHVLNCLQENMSLPEIRYLRDYGDSVVTYRDDISADDAVDLALGITRPPKELMVTVEAIIAPGPIQTQSGTIDFKYGQRYILLKSDVEHLILQGYLKEVV</sequence>
<dbReference type="InterPro" id="IPR036224">
    <property type="entry name" value="GINS_bundle-like_dom_sf"/>
</dbReference>
<dbReference type="AlphaFoldDB" id="A0AAD7KAY9"/>
<dbReference type="Pfam" id="PF05916">
    <property type="entry name" value="Sld5"/>
    <property type="match status" value="1"/>
</dbReference>
<feature type="domain" description="GINS subunit" evidence="7">
    <location>
        <begin position="74"/>
        <end position="134"/>
    </location>
</feature>
<dbReference type="PANTHER" id="PTHR12914:SF2">
    <property type="entry name" value="DNA REPLICATION COMPLEX GINS PROTEIN PSF1"/>
    <property type="match status" value="1"/>
</dbReference>
<dbReference type="PANTHER" id="PTHR12914">
    <property type="entry name" value="PARTNER OF SLD5"/>
    <property type="match status" value="1"/>
</dbReference>
<evidence type="ECO:0000256" key="1">
    <source>
        <dbReference type="ARBA" id="ARBA00004123"/>
    </source>
</evidence>
<dbReference type="GO" id="GO:1902983">
    <property type="term" value="P:DNA strand elongation involved in mitotic DNA replication"/>
    <property type="evidence" value="ECO:0007669"/>
    <property type="project" value="TreeGrafter"/>
</dbReference>
<dbReference type="InterPro" id="IPR005339">
    <property type="entry name" value="GINS_Psf1"/>
</dbReference>
<comment type="function">
    <text evidence="6">Required for correct functioning of the GINS complex, a complex that plays an essential role in the initiation of DNA replication, and progression of DNA replication forks. GINS complex seems to bind preferentially to single-stranded DNA.</text>
</comment>
<proteinExistence type="inferred from homology"/>
<comment type="similarity">
    <text evidence="2 6">Belongs to the GINS1/PSF1 family.</text>
</comment>
<evidence type="ECO:0000259" key="7">
    <source>
        <dbReference type="Pfam" id="PF05916"/>
    </source>
</evidence>
<accession>A0AAD7KAY9</accession>
<evidence type="ECO:0000256" key="5">
    <source>
        <dbReference type="ARBA" id="ARBA00023242"/>
    </source>
</evidence>
<dbReference type="InterPro" id="IPR021151">
    <property type="entry name" value="GINS_A"/>
</dbReference>
<comment type="subunit">
    <text evidence="6">Component of the GINS complex.</text>
</comment>
<reference evidence="8" key="1">
    <citation type="submission" date="2023-03" db="EMBL/GenBank/DDBJ databases">
        <title>Massive genome expansion in bonnet fungi (Mycena s.s.) driven by repeated elements and novel gene families across ecological guilds.</title>
        <authorList>
            <consortium name="Lawrence Berkeley National Laboratory"/>
            <person name="Harder C.B."/>
            <person name="Miyauchi S."/>
            <person name="Viragh M."/>
            <person name="Kuo A."/>
            <person name="Thoen E."/>
            <person name="Andreopoulos B."/>
            <person name="Lu D."/>
            <person name="Skrede I."/>
            <person name="Drula E."/>
            <person name="Henrissat B."/>
            <person name="Morin E."/>
            <person name="Kohler A."/>
            <person name="Barry K."/>
            <person name="LaButti K."/>
            <person name="Morin E."/>
            <person name="Salamov A."/>
            <person name="Lipzen A."/>
            <person name="Mereny Z."/>
            <person name="Hegedus B."/>
            <person name="Baldrian P."/>
            <person name="Stursova M."/>
            <person name="Weitz H."/>
            <person name="Taylor A."/>
            <person name="Grigoriev I.V."/>
            <person name="Nagy L.G."/>
            <person name="Martin F."/>
            <person name="Kauserud H."/>
        </authorList>
    </citation>
    <scope>NUCLEOTIDE SEQUENCE</scope>
    <source>
        <strain evidence="8">CBHHK188m</strain>
    </source>
</reference>
<evidence type="ECO:0000256" key="6">
    <source>
        <dbReference type="RuleBase" id="RU368085"/>
    </source>
</evidence>
<dbReference type="Proteomes" id="UP001215280">
    <property type="component" value="Unassembled WGS sequence"/>
</dbReference>
<evidence type="ECO:0000313" key="8">
    <source>
        <dbReference type="EMBL" id="KAJ7781847.1"/>
    </source>
</evidence>
<dbReference type="SUPFAM" id="SSF158573">
    <property type="entry name" value="GINS helical bundle-like"/>
    <property type="match status" value="1"/>
</dbReference>
<evidence type="ECO:0000256" key="3">
    <source>
        <dbReference type="ARBA" id="ARBA00015143"/>
    </source>
</evidence>
<dbReference type="Gene3D" id="1.20.58.1030">
    <property type="match status" value="1"/>
</dbReference>
<keyword evidence="5 6" id="KW-0539">Nucleus</keyword>
<dbReference type="GO" id="GO:0000811">
    <property type="term" value="C:GINS complex"/>
    <property type="evidence" value="ECO:0007669"/>
    <property type="project" value="UniProtKB-UniRule"/>
</dbReference>
<comment type="caution">
    <text evidence="8">The sequence shown here is derived from an EMBL/GenBank/DDBJ whole genome shotgun (WGS) entry which is preliminary data.</text>
</comment>
<dbReference type="EMBL" id="JARJLG010000004">
    <property type="protein sequence ID" value="KAJ7781847.1"/>
    <property type="molecule type" value="Genomic_DNA"/>
</dbReference>
<dbReference type="CDD" id="cd11710">
    <property type="entry name" value="GINS_A_psf1"/>
    <property type="match status" value="1"/>
</dbReference>
<comment type="subcellular location">
    <subcellularLocation>
        <location evidence="1 6">Nucleus</location>
    </subcellularLocation>
</comment>
<keyword evidence="4 6" id="KW-0235">DNA replication</keyword>
<evidence type="ECO:0000256" key="4">
    <source>
        <dbReference type="ARBA" id="ARBA00022705"/>
    </source>
</evidence>
<name>A0AAD7KAY9_9AGAR</name>
<keyword evidence="9" id="KW-1185">Reference proteome</keyword>
<evidence type="ECO:0000313" key="9">
    <source>
        <dbReference type="Proteomes" id="UP001215280"/>
    </source>
</evidence>